<organism evidence="1 2">
    <name type="scientific">Pseudomonas psychrophila</name>
    <dbReference type="NCBI Taxonomy" id="122355"/>
    <lineage>
        <taxon>Bacteria</taxon>
        <taxon>Pseudomonadati</taxon>
        <taxon>Pseudomonadota</taxon>
        <taxon>Gammaproteobacteria</taxon>
        <taxon>Pseudomonadales</taxon>
        <taxon>Pseudomonadaceae</taxon>
        <taxon>Pseudomonas</taxon>
    </lineage>
</organism>
<name>A0ABY0VQK5_9PSED</name>
<gene>
    <name evidence="1" type="ORF">SAMN04490201_2026</name>
</gene>
<dbReference type="Proteomes" id="UP000182058">
    <property type="component" value="Chromosome I"/>
</dbReference>
<evidence type="ECO:0008006" key="3">
    <source>
        <dbReference type="Google" id="ProtNLM"/>
    </source>
</evidence>
<proteinExistence type="predicted"/>
<dbReference type="EMBL" id="LT629795">
    <property type="protein sequence ID" value="SDU49331.1"/>
    <property type="molecule type" value="Genomic_DNA"/>
</dbReference>
<keyword evidence="2" id="KW-1185">Reference proteome</keyword>
<accession>A0ABY0VQK5</accession>
<reference evidence="1 2" key="1">
    <citation type="submission" date="2016-10" db="EMBL/GenBank/DDBJ databases">
        <authorList>
            <person name="Varghese N."/>
            <person name="Submissions S."/>
        </authorList>
    </citation>
    <scope>NUCLEOTIDE SEQUENCE [LARGE SCALE GENOMIC DNA]</scope>
    <source>
        <strain evidence="1 2">BS3667</strain>
    </source>
</reference>
<sequence>MGTIKQKRKRGRGPYLLGSEGHEGRTWVLLAEETGVLGLRLIFYDKARILGLLFEKNQYYNGIKQQPSESRNPDI</sequence>
<evidence type="ECO:0000313" key="2">
    <source>
        <dbReference type="Proteomes" id="UP000182058"/>
    </source>
</evidence>
<protein>
    <recommendedName>
        <fullName evidence="3">Transposase</fullName>
    </recommendedName>
</protein>
<evidence type="ECO:0000313" key="1">
    <source>
        <dbReference type="EMBL" id="SDU49331.1"/>
    </source>
</evidence>